<dbReference type="Proteomes" id="UP001151518">
    <property type="component" value="Unassembled WGS sequence"/>
</dbReference>
<reference evidence="4" key="1">
    <citation type="submission" date="2022-07" db="EMBL/GenBank/DDBJ databases">
        <title>Phylogenomic reconstructions and comparative analyses of Kickxellomycotina fungi.</title>
        <authorList>
            <person name="Reynolds N.K."/>
            <person name="Stajich J.E."/>
            <person name="Barry K."/>
            <person name="Grigoriev I.V."/>
            <person name="Crous P."/>
            <person name="Smith M.E."/>
        </authorList>
    </citation>
    <scope>NUCLEOTIDE SEQUENCE</scope>
    <source>
        <strain evidence="4">NRRL 3115</strain>
    </source>
</reference>
<dbReference type="OrthoDB" id="270167at2759"/>
<dbReference type="InterPro" id="IPR001763">
    <property type="entry name" value="Rhodanese-like_dom"/>
</dbReference>
<dbReference type="CDD" id="cd01448">
    <property type="entry name" value="TST_Repeat_1"/>
    <property type="match status" value="1"/>
</dbReference>
<keyword evidence="1" id="KW-0808">Transferase</keyword>
<evidence type="ECO:0000313" key="5">
    <source>
        <dbReference type="Proteomes" id="UP001151518"/>
    </source>
</evidence>
<keyword evidence="2" id="KW-0677">Repeat</keyword>
<accession>A0A9W8KXE5</accession>
<evidence type="ECO:0000313" key="4">
    <source>
        <dbReference type="EMBL" id="KAJ2676419.1"/>
    </source>
</evidence>
<feature type="domain" description="Rhodanese" evidence="3">
    <location>
        <begin position="60"/>
        <end position="178"/>
    </location>
</feature>
<evidence type="ECO:0000256" key="1">
    <source>
        <dbReference type="ARBA" id="ARBA00022679"/>
    </source>
</evidence>
<proteinExistence type="predicted"/>
<dbReference type="FunFam" id="3.40.250.10:FF:000015">
    <property type="entry name" value="Sulfurtransferase"/>
    <property type="match status" value="1"/>
</dbReference>
<organism evidence="4 5">
    <name type="scientific">Coemansia spiralis</name>
    <dbReference type="NCBI Taxonomy" id="417178"/>
    <lineage>
        <taxon>Eukaryota</taxon>
        <taxon>Fungi</taxon>
        <taxon>Fungi incertae sedis</taxon>
        <taxon>Zoopagomycota</taxon>
        <taxon>Kickxellomycotina</taxon>
        <taxon>Kickxellomycetes</taxon>
        <taxon>Kickxellales</taxon>
        <taxon>Kickxellaceae</taxon>
        <taxon>Coemansia</taxon>
    </lineage>
</organism>
<dbReference type="PROSITE" id="PS50206">
    <property type="entry name" value="RHODANESE_3"/>
    <property type="match status" value="2"/>
</dbReference>
<sequence length="348" mass="38094">MLALARIQRQLSVNRLSSTLITTRNNTTSSSKIHAALHTSAAKMSNPSSILVSSPWLHHNLRKVKVLDCSWYLPFMSRNCKDEFSDAHIPGSHFFDIDEIKDMSKSDLPHMLPPPEFFGSSMDKLGISNDDHVVVYDTSGVGPACRVFWTFRAMGHNKVSVLNGGFPDWVAHKYETESGAMPSPITGIHDERKYTGHPAANLVCHYTDVVGNIEKLKASCGTEGKQIIDARPNGRFTGKEPEFRQGLSSGHMPHAINVPFTTVTEAPDPANPQVQKLKSPESLAKVFKGAGVDLSRPIIFTCGSGVTASVLYFAMLNAPGVSNNSNLTVYDGSWTEYALNPHSEIVKD</sequence>
<evidence type="ECO:0000256" key="2">
    <source>
        <dbReference type="ARBA" id="ARBA00022737"/>
    </source>
</evidence>
<dbReference type="EMBL" id="JANBTW010000040">
    <property type="protein sequence ID" value="KAJ2676419.1"/>
    <property type="molecule type" value="Genomic_DNA"/>
</dbReference>
<dbReference type="GO" id="GO:0004792">
    <property type="term" value="F:thiosulfate-cyanide sulfurtransferase activity"/>
    <property type="evidence" value="ECO:0007669"/>
    <property type="project" value="TreeGrafter"/>
</dbReference>
<dbReference type="PANTHER" id="PTHR11364">
    <property type="entry name" value="THIOSULFATE SULFERTANSFERASE"/>
    <property type="match status" value="1"/>
</dbReference>
<name>A0A9W8KXE5_9FUNG</name>
<dbReference type="AlphaFoldDB" id="A0A9W8KXE5"/>
<dbReference type="InterPro" id="IPR036873">
    <property type="entry name" value="Rhodanese-like_dom_sf"/>
</dbReference>
<dbReference type="PANTHER" id="PTHR11364:SF27">
    <property type="entry name" value="SULFURTRANSFERASE"/>
    <property type="match status" value="1"/>
</dbReference>
<dbReference type="GO" id="GO:0005739">
    <property type="term" value="C:mitochondrion"/>
    <property type="evidence" value="ECO:0007669"/>
    <property type="project" value="TreeGrafter"/>
</dbReference>
<comment type="caution">
    <text evidence="4">The sequence shown here is derived from an EMBL/GenBank/DDBJ whole genome shotgun (WGS) entry which is preliminary data.</text>
</comment>
<dbReference type="Gene3D" id="3.40.250.10">
    <property type="entry name" value="Rhodanese-like domain"/>
    <property type="match status" value="2"/>
</dbReference>
<feature type="domain" description="Rhodanese" evidence="3">
    <location>
        <begin position="221"/>
        <end position="346"/>
    </location>
</feature>
<evidence type="ECO:0000259" key="3">
    <source>
        <dbReference type="PROSITE" id="PS50206"/>
    </source>
</evidence>
<gene>
    <name evidence="4" type="ORF">GGI25_003569</name>
</gene>
<dbReference type="CDD" id="cd01449">
    <property type="entry name" value="TST_Repeat_2"/>
    <property type="match status" value="1"/>
</dbReference>
<protein>
    <recommendedName>
        <fullName evidence="3">Rhodanese domain-containing protein</fullName>
    </recommendedName>
</protein>
<dbReference type="SUPFAM" id="SSF52821">
    <property type="entry name" value="Rhodanese/Cell cycle control phosphatase"/>
    <property type="match status" value="2"/>
</dbReference>
<dbReference type="Pfam" id="PF00581">
    <property type="entry name" value="Rhodanese"/>
    <property type="match status" value="2"/>
</dbReference>
<dbReference type="InterPro" id="IPR045078">
    <property type="entry name" value="TST/MPST-like"/>
</dbReference>
<dbReference type="SMART" id="SM00450">
    <property type="entry name" value="RHOD"/>
    <property type="match status" value="2"/>
</dbReference>